<evidence type="ECO:0000256" key="2">
    <source>
        <dbReference type="SAM" id="Phobius"/>
    </source>
</evidence>
<feature type="compositionally biased region" description="Basic and acidic residues" evidence="1">
    <location>
        <begin position="189"/>
        <end position="213"/>
    </location>
</feature>
<feature type="transmembrane region" description="Helical" evidence="2">
    <location>
        <begin position="59"/>
        <end position="84"/>
    </location>
</feature>
<organism evidence="3 4">
    <name type="scientific">Halapricum desulfuricans</name>
    <dbReference type="NCBI Taxonomy" id="2841257"/>
    <lineage>
        <taxon>Archaea</taxon>
        <taxon>Methanobacteriati</taxon>
        <taxon>Methanobacteriota</taxon>
        <taxon>Stenosarchaea group</taxon>
        <taxon>Halobacteria</taxon>
        <taxon>Halobacteriales</taxon>
        <taxon>Haloarculaceae</taxon>
        <taxon>Halapricum</taxon>
    </lineage>
</organism>
<dbReference type="RefSeq" id="WP_229122221.1">
    <property type="nucleotide sequence ID" value="NZ_CP064791.1"/>
</dbReference>
<reference evidence="3 4" key="1">
    <citation type="submission" date="2020-11" db="EMBL/GenBank/DDBJ databases">
        <title>Carbohydrate-dependent, anaerobic sulfur respiration: A novel catabolism in halophilic archaea.</title>
        <authorList>
            <person name="Sorokin D.Y."/>
            <person name="Messina E."/>
            <person name="Smedile F."/>
            <person name="La Cono V."/>
            <person name="Hallsworth J.E."/>
            <person name="Yakimov M.M."/>
        </authorList>
    </citation>
    <scope>NUCLEOTIDE SEQUENCE [LARGE SCALE GENOMIC DNA]</scope>
    <source>
        <strain evidence="3 4">HSR-Est</strain>
    </source>
</reference>
<name>A0A897NU69_9EURY</name>
<feature type="region of interest" description="Disordered" evidence="1">
    <location>
        <begin position="95"/>
        <end position="223"/>
    </location>
</feature>
<sequence length="223" mass="22495">MVARSARDVFGYGVRLFGYLLVSVLLGGALIAGGIGTIVTLDPGVVFGSQSPSSYAPVAAGGALAVIGGLVLLAGVFATVFALISDAVAAGLETAETTDTRTETGAADDSEGSPHAEPAGESDTDTDDGSPHGPQAEREPSPEDPFGEREGDPLAGGGTGDPLAGGPEADGPQTDREKSDDPLASGDGSRADVPDEPKTESRSDEAAWKREIQSELDDEPTSE</sequence>
<keyword evidence="2" id="KW-0812">Transmembrane</keyword>
<evidence type="ECO:0000256" key="1">
    <source>
        <dbReference type="SAM" id="MobiDB-lite"/>
    </source>
</evidence>
<evidence type="ECO:0000313" key="4">
    <source>
        <dbReference type="Proteomes" id="UP000663292"/>
    </source>
</evidence>
<protein>
    <submittedName>
        <fullName evidence="3">Uncharacterized protein</fullName>
    </submittedName>
</protein>
<keyword evidence="2" id="KW-1133">Transmembrane helix</keyword>
<feature type="compositionally biased region" description="Low complexity" evidence="1">
    <location>
        <begin position="95"/>
        <end position="105"/>
    </location>
</feature>
<feature type="compositionally biased region" description="Acidic residues" evidence="1">
    <location>
        <begin position="214"/>
        <end position="223"/>
    </location>
</feature>
<keyword evidence="4" id="KW-1185">Reference proteome</keyword>
<dbReference type="AlphaFoldDB" id="A0A897NU69"/>
<feature type="transmembrane region" description="Helical" evidence="2">
    <location>
        <begin position="12"/>
        <end position="39"/>
    </location>
</feature>
<dbReference type="GeneID" id="68857374"/>
<feature type="compositionally biased region" description="Basic and acidic residues" evidence="1">
    <location>
        <begin position="135"/>
        <end position="152"/>
    </location>
</feature>
<evidence type="ECO:0000313" key="3">
    <source>
        <dbReference type="EMBL" id="QSG14279.1"/>
    </source>
</evidence>
<proteinExistence type="predicted"/>
<dbReference type="EMBL" id="CP064791">
    <property type="protein sequence ID" value="QSG14279.1"/>
    <property type="molecule type" value="Genomic_DNA"/>
</dbReference>
<keyword evidence="2" id="KW-0472">Membrane</keyword>
<gene>
    <name evidence="3" type="ORF">HSEST_0734</name>
</gene>
<dbReference type="Proteomes" id="UP000663292">
    <property type="component" value="Chromosome"/>
</dbReference>
<accession>A0A897NU69</accession>